<dbReference type="GO" id="GO:0003677">
    <property type="term" value="F:DNA binding"/>
    <property type="evidence" value="ECO:0007669"/>
    <property type="project" value="UniProtKB-KW"/>
</dbReference>
<organism evidence="5 6">
    <name type="scientific">Enterococcus larvae</name>
    <dbReference type="NCBI Taxonomy" id="2794352"/>
    <lineage>
        <taxon>Bacteria</taxon>
        <taxon>Bacillati</taxon>
        <taxon>Bacillota</taxon>
        <taxon>Bacilli</taxon>
        <taxon>Lactobacillales</taxon>
        <taxon>Enterococcaceae</taxon>
        <taxon>Enterococcus</taxon>
    </lineage>
</organism>
<protein>
    <submittedName>
        <fullName evidence="5">LacI family DNA-binding transcriptional regulator</fullName>
    </submittedName>
</protein>
<evidence type="ECO:0000259" key="4">
    <source>
        <dbReference type="PROSITE" id="PS50932"/>
    </source>
</evidence>
<dbReference type="Gene3D" id="1.10.260.40">
    <property type="entry name" value="lambda repressor-like DNA-binding domains"/>
    <property type="match status" value="1"/>
</dbReference>
<dbReference type="PROSITE" id="PS00356">
    <property type="entry name" value="HTH_LACI_1"/>
    <property type="match status" value="1"/>
</dbReference>
<evidence type="ECO:0000313" key="5">
    <source>
        <dbReference type="EMBL" id="MBP1047374.1"/>
    </source>
</evidence>
<proteinExistence type="predicted"/>
<dbReference type="SUPFAM" id="SSF53822">
    <property type="entry name" value="Periplasmic binding protein-like I"/>
    <property type="match status" value="1"/>
</dbReference>
<keyword evidence="3" id="KW-0804">Transcription</keyword>
<dbReference type="Pfam" id="PF13377">
    <property type="entry name" value="Peripla_BP_3"/>
    <property type="match status" value="1"/>
</dbReference>
<keyword evidence="2 5" id="KW-0238">DNA-binding</keyword>
<evidence type="ECO:0000256" key="3">
    <source>
        <dbReference type="ARBA" id="ARBA00023163"/>
    </source>
</evidence>
<keyword evidence="6" id="KW-1185">Reference proteome</keyword>
<dbReference type="SUPFAM" id="SSF47413">
    <property type="entry name" value="lambda repressor-like DNA-binding domains"/>
    <property type="match status" value="1"/>
</dbReference>
<dbReference type="EMBL" id="JAEDXU010000007">
    <property type="protein sequence ID" value="MBP1047374.1"/>
    <property type="molecule type" value="Genomic_DNA"/>
</dbReference>
<accession>A0ABS4CLK9</accession>
<keyword evidence="1" id="KW-0805">Transcription regulation</keyword>
<sequence>MNRLTIRDVAREAGVSIATVSKALNGVDVVKPETKERIVEVAERLHYVPNLMGKQLKARQTKMLGFYTNSITGPYFSTVVESIAREAERNGYGVNVFISTDKKVVLNSIMGSVVDGIIGFEDLITEEDLLAIKREKIKAVFIDRDISDETIGSVVFDSFAKAKEATEYLIELGHRRISFIAGFEKSYDSDERLAGYKAALTEAGIPVDDTLILQGFFEEAAAYSSVRSFVRSYHEELPTAILAGNDLSGIGTVKALIDSGYTVPDDFSVMGFDDIDLLEYFTPALTTVHNPIAKQGTLAVEHLLDLINKRAVGQSFKLEGELLIRKSTKRLNSI</sequence>
<comment type="caution">
    <text evidence="5">The sequence shown here is derived from an EMBL/GenBank/DDBJ whole genome shotgun (WGS) entry which is preliminary data.</text>
</comment>
<dbReference type="PANTHER" id="PTHR30146">
    <property type="entry name" value="LACI-RELATED TRANSCRIPTIONAL REPRESSOR"/>
    <property type="match status" value="1"/>
</dbReference>
<dbReference type="InterPro" id="IPR028082">
    <property type="entry name" value="Peripla_BP_I"/>
</dbReference>
<name>A0ABS4CLK9_9ENTE</name>
<dbReference type="InterPro" id="IPR046335">
    <property type="entry name" value="LacI/GalR-like_sensor"/>
</dbReference>
<dbReference type="InterPro" id="IPR010982">
    <property type="entry name" value="Lambda_DNA-bd_dom_sf"/>
</dbReference>
<evidence type="ECO:0000256" key="1">
    <source>
        <dbReference type="ARBA" id="ARBA00023015"/>
    </source>
</evidence>
<evidence type="ECO:0000313" key="6">
    <source>
        <dbReference type="Proteomes" id="UP000673375"/>
    </source>
</evidence>
<dbReference type="Gene3D" id="3.40.50.2300">
    <property type="match status" value="2"/>
</dbReference>
<feature type="domain" description="HTH lacI-type" evidence="4">
    <location>
        <begin position="4"/>
        <end position="58"/>
    </location>
</feature>
<dbReference type="CDD" id="cd06267">
    <property type="entry name" value="PBP1_LacI_sugar_binding-like"/>
    <property type="match status" value="1"/>
</dbReference>
<dbReference type="PANTHER" id="PTHR30146:SF109">
    <property type="entry name" value="HTH-TYPE TRANSCRIPTIONAL REGULATOR GALS"/>
    <property type="match status" value="1"/>
</dbReference>
<dbReference type="InterPro" id="IPR000843">
    <property type="entry name" value="HTH_LacI"/>
</dbReference>
<gene>
    <name evidence="5" type="ORF">I6N96_13905</name>
</gene>
<evidence type="ECO:0000256" key="2">
    <source>
        <dbReference type="ARBA" id="ARBA00023125"/>
    </source>
</evidence>
<dbReference type="CDD" id="cd01392">
    <property type="entry name" value="HTH_LacI"/>
    <property type="match status" value="1"/>
</dbReference>
<dbReference type="Pfam" id="PF00356">
    <property type="entry name" value="LacI"/>
    <property type="match status" value="1"/>
</dbReference>
<dbReference type="PROSITE" id="PS50932">
    <property type="entry name" value="HTH_LACI_2"/>
    <property type="match status" value="1"/>
</dbReference>
<dbReference type="SMART" id="SM00354">
    <property type="entry name" value="HTH_LACI"/>
    <property type="match status" value="1"/>
</dbReference>
<dbReference type="PRINTS" id="PR00036">
    <property type="entry name" value="HTHLACI"/>
</dbReference>
<reference evidence="5 6" key="1">
    <citation type="submission" date="2020-12" db="EMBL/GenBank/DDBJ databases">
        <title>Vagococcus allomyrinae sp. nov. and Enterococcus lavae sp. nov., isolated from the larvae of Allomyrina dichotoma.</title>
        <authorList>
            <person name="Lee S.D."/>
        </authorList>
    </citation>
    <scope>NUCLEOTIDE SEQUENCE [LARGE SCALE GENOMIC DNA]</scope>
    <source>
        <strain evidence="5 6">BWM-S5</strain>
    </source>
</reference>
<dbReference type="Proteomes" id="UP000673375">
    <property type="component" value="Unassembled WGS sequence"/>
</dbReference>